<evidence type="ECO:0000313" key="15">
    <source>
        <dbReference type="EMBL" id="MCB6182564.1"/>
    </source>
</evidence>
<feature type="signal peptide" evidence="12">
    <location>
        <begin position="1"/>
        <end position="23"/>
    </location>
</feature>
<keyword evidence="9 10" id="KW-0998">Cell outer membrane</keyword>
<evidence type="ECO:0000256" key="4">
    <source>
        <dbReference type="ARBA" id="ARBA00022452"/>
    </source>
</evidence>
<dbReference type="Gene3D" id="2.40.170.20">
    <property type="entry name" value="TonB-dependent receptor, beta-barrel domain"/>
    <property type="match status" value="1"/>
</dbReference>
<evidence type="ECO:0000256" key="7">
    <source>
        <dbReference type="ARBA" id="ARBA00023136"/>
    </source>
</evidence>
<dbReference type="InterPro" id="IPR036942">
    <property type="entry name" value="Beta-barrel_TonB_sf"/>
</dbReference>
<dbReference type="PANTHER" id="PTHR30069:SF27">
    <property type="entry name" value="BLL4766 PROTEIN"/>
    <property type="match status" value="1"/>
</dbReference>
<keyword evidence="7 10" id="KW-0472">Membrane</keyword>
<dbReference type="PANTHER" id="PTHR30069">
    <property type="entry name" value="TONB-DEPENDENT OUTER MEMBRANE RECEPTOR"/>
    <property type="match status" value="1"/>
</dbReference>
<evidence type="ECO:0000256" key="12">
    <source>
        <dbReference type="SAM" id="SignalP"/>
    </source>
</evidence>
<evidence type="ECO:0000256" key="2">
    <source>
        <dbReference type="ARBA" id="ARBA00009810"/>
    </source>
</evidence>
<evidence type="ECO:0000256" key="1">
    <source>
        <dbReference type="ARBA" id="ARBA00004571"/>
    </source>
</evidence>
<evidence type="ECO:0000256" key="6">
    <source>
        <dbReference type="ARBA" id="ARBA00023077"/>
    </source>
</evidence>
<protein>
    <submittedName>
        <fullName evidence="15">TonB-dependent receptor</fullName>
    </submittedName>
</protein>
<dbReference type="Pfam" id="PF00593">
    <property type="entry name" value="TonB_dep_Rec_b-barrel"/>
    <property type="match status" value="1"/>
</dbReference>
<dbReference type="InterPro" id="IPR012910">
    <property type="entry name" value="Plug_dom"/>
</dbReference>
<feature type="chain" id="PRO_5047488683" evidence="12">
    <location>
        <begin position="24"/>
        <end position="649"/>
    </location>
</feature>
<dbReference type="InterPro" id="IPR000531">
    <property type="entry name" value="Beta-barrel_TonB"/>
</dbReference>
<dbReference type="Proteomes" id="UP001165395">
    <property type="component" value="Unassembled WGS sequence"/>
</dbReference>
<dbReference type="SUPFAM" id="SSF56935">
    <property type="entry name" value="Porins"/>
    <property type="match status" value="1"/>
</dbReference>
<dbReference type="CDD" id="cd01347">
    <property type="entry name" value="ligand_gated_channel"/>
    <property type="match status" value="1"/>
</dbReference>
<accession>A0ABS8D2X8</accession>
<evidence type="ECO:0000256" key="11">
    <source>
        <dbReference type="RuleBase" id="RU003357"/>
    </source>
</evidence>
<evidence type="ECO:0000256" key="3">
    <source>
        <dbReference type="ARBA" id="ARBA00022448"/>
    </source>
</evidence>
<evidence type="ECO:0000259" key="14">
    <source>
        <dbReference type="Pfam" id="PF07715"/>
    </source>
</evidence>
<dbReference type="EMBL" id="JAJBZT010000002">
    <property type="protein sequence ID" value="MCB6182564.1"/>
    <property type="molecule type" value="Genomic_DNA"/>
</dbReference>
<comment type="caution">
    <text evidence="15">The sequence shown here is derived from an EMBL/GenBank/DDBJ whole genome shotgun (WGS) entry which is preliminary data.</text>
</comment>
<dbReference type="Gene3D" id="2.170.130.10">
    <property type="entry name" value="TonB-dependent receptor, plug domain"/>
    <property type="match status" value="1"/>
</dbReference>
<proteinExistence type="inferred from homology"/>
<keyword evidence="16" id="KW-1185">Reference proteome</keyword>
<keyword evidence="3 10" id="KW-0813">Transport</keyword>
<comment type="similarity">
    <text evidence="2 10 11">Belongs to the TonB-dependent receptor family.</text>
</comment>
<dbReference type="Pfam" id="PF07715">
    <property type="entry name" value="Plug"/>
    <property type="match status" value="1"/>
</dbReference>
<evidence type="ECO:0000256" key="5">
    <source>
        <dbReference type="ARBA" id="ARBA00022692"/>
    </source>
</evidence>
<sequence length="649" mass="70921">MKFRPVVFPFFLSVIAASVQAYADDVVELPETVITATKVPTPKTGLAALTTVITAEEIQKSPAQTLSTLLSMQAGVNVRSLDSSSNASIDMGGFGSTGSYNTLILVNGVSQVENDLSAPRISQISLDTIERIEIVRGSGAVQYGGGATGGVINIITKSALKSQPKLAVSVSGGSHHLQELSANFNVQSDTLGWTVNADQFDTNNYRKNNAEHRKTVQSVLSLKGSDSRLDLTVEKSNIDQRLPGSLSYSEWEADPRKTNNPTEWYAVDSQFQNLHYETGSDKFMMLVDASHREKDALFYQSSSLSRYAYQSNELTPRARINSELSNGSKNSLVVGVDIKSNKNLGKTSYSTTDGVQRQYGVYADNTLSLVDGTELKGGLRLQRVDSTLNSKEAVNNLNAWQFAVDKPLGSGLGVYAKVGKSFRVATSDEQNPDYTPDGNPLKPQTSKDYEFGTHWASDKSELKVSVFRNDVKNEIHYNPQASNNSSGTGANVNLAPTLHQGLVFGYKYQALPELALTANATLQSAKFKSDGAGSTQIAGKYIPLVPKKMLNLGLSWKVNANTTLDTNIHYVSKQYMDGDEKNTLAYKMPSYTLVNVAIGQKWKDWGWKFSVNNLFNKQYLAYASSYTTSTYVYSGQGRSAVLSLNYQFQ</sequence>
<comment type="subcellular location">
    <subcellularLocation>
        <location evidence="1 10">Cell outer membrane</location>
        <topology evidence="1 10">Multi-pass membrane protein</topology>
    </subcellularLocation>
</comment>
<evidence type="ECO:0000259" key="13">
    <source>
        <dbReference type="Pfam" id="PF00593"/>
    </source>
</evidence>
<keyword evidence="12" id="KW-0732">Signal</keyword>
<organism evidence="15 16">
    <name type="scientific">Leeia speluncae</name>
    <dbReference type="NCBI Taxonomy" id="2884804"/>
    <lineage>
        <taxon>Bacteria</taxon>
        <taxon>Pseudomonadati</taxon>
        <taxon>Pseudomonadota</taxon>
        <taxon>Betaproteobacteria</taxon>
        <taxon>Neisseriales</taxon>
        <taxon>Leeiaceae</taxon>
        <taxon>Leeia</taxon>
    </lineage>
</organism>
<evidence type="ECO:0000256" key="9">
    <source>
        <dbReference type="ARBA" id="ARBA00023237"/>
    </source>
</evidence>
<name>A0ABS8D2X8_9NEIS</name>
<feature type="domain" description="TonB-dependent receptor plug" evidence="14">
    <location>
        <begin position="48"/>
        <end position="151"/>
    </location>
</feature>
<evidence type="ECO:0000313" key="16">
    <source>
        <dbReference type="Proteomes" id="UP001165395"/>
    </source>
</evidence>
<dbReference type="PROSITE" id="PS52016">
    <property type="entry name" value="TONB_DEPENDENT_REC_3"/>
    <property type="match status" value="1"/>
</dbReference>
<dbReference type="InterPro" id="IPR037066">
    <property type="entry name" value="Plug_dom_sf"/>
</dbReference>
<dbReference type="RefSeq" id="WP_227178421.1">
    <property type="nucleotide sequence ID" value="NZ_JAJBZT010000002.1"/>
</dbReference>
<dbReference type="InterPro" id="IPR039426">
    <property type="entry name" value="TonB-dep_rcpt-like"/>
</dbReference>
<gene>
    <name evidence="15" type="ORF">LIN78_03240</name>
</gene>
<feature type="domain" description="TonB-dependent receptor-like beta-barrel" evidence="13">
    <location>
        <begin position="192"/>
        <end position="614"/>
    </location>
</feature>
<keyword evidence="5 10" id="KW-0812">Transmembrane</keyword>
<evidence type="ECO:0000256" key="10">
    <source>
        <dbReference type="PROSITE-ProRule" id="PRU01360"/>
    </source>
</evidence>
<keyword evidence="4 10" id="KW-1134">Transmembrane beta strand</keyword>
<evidence type="ECO:0000256" key="8">
    <source>
        <dbReference type="ARBA" id="ARBA00023170"/>
    </source>
</evidence>
<keyword evidence="6 11" id="KW-0798">TonB box</keyword>
<keyword evidence="8 15" id="KW-0675">Receptor</keyword>
<reference evidence="15" key="1">
    <citation type="submission" date="2021-10" db="EMBL/GenBank/DDBJ databases">
        <title>The complete genome sequence of Leeia sp. TBRC 13508.</title>
        <authorList>
            <person name="Charoenyingcharoen P."/>
            <person name="Yukphan P."/>
        </authorList>
    </citation>
    <scope>NUCLEOTIDE SEQUENCE</scope>
    <source>
        <strain evidence="15">TBRC 13508</strain>
    </source>
</reference>